<comment type="caution">
    <text evidence="1">The sequence shown here is derived from an EMBL/GenBank/DDBJ whole genome shotgun (WGS) entry which is preliminary data.</text>
</comment>
<dbReference type="EMBL" id="CASHSV030000109">
    <property type="protein sequence ID" value="CAJ2646361.1"/>
    <property type="molecule type" value="Genomic_DNA"/>
</dbReference>
<evidence type="ECO:0000313" key="1">
    <source>
        <dbReference type="EMBL" id="CAJ2646361.1"/>
    </source>
</evidence>
<dbReference type="Proteomes" id="UP001177021">
    <property type="component" value="Unassembled WGS sequence"/>
</dbReference>
<sequence>MEPQKSFLSSKFSFLLIFFLITISLCGLNASSEEQNVKSHKGPVVKRDQRRTLVDTEYGEISATDVKEGENKTPNYHIQFFTLEPNSVFLPVLLHAAMVFYVHTGSGKLSWANEDGTSTIDIHEGDVASLKEGSVFYIHSNLEPQRKKLRIYAIFTNRDDSTFDPSIGAYSRINELVKGFDEKIIQAAFKVPEDLIEAITNKTETPAIVHAVPEKKHNNVLELEASLLEYFTGIESNSKKLKTYNIFDNDPDFKNCYGWTSTVTKKQLKRLKSHNIGVFMVNLTRGSMLGPHWNPLATEVAVVLEGKGMVRVVCGSNTDDECKNQRFRVKQGDVFVVSRFHPMAQISFDNEPLVFMGFSTAAKKNYPQFLAGEGSVLQILDRQIVATSLGVNKTTIDKLLENPDDSIIFECSSCAEEEEKLMEEEKEKEREEEEKRKREEEEEDEKRREKEEEEEKERERKEKEEEEVRRREEERKREEEEARRQQEERERRRKEEEAREEARRQEEERERKREEEEARREREEIRRRRKEKEREEEAEREEEEARRQQEKRERKEEEARREKEREKEEARREMEEEARKQQEKWERREEEAKREIERKKRRKEEIEREKERKREEAESEEEAAERQQDKRERKEEEARREKEREEEEEEAIREMEEEARKQEKRERKEEEAKREIEREKRRQEEKERKREEAESEEEAARKQQEKREQEDETEEQEEDTESQSRGRGGQGRQRGGDRERRSREEASTEWEEEEEEAARRQQEERERKREQESESSFEGRRILKIRKSV</sequence>
<keyword evidence="2" id="KW-1185">Reference proteome</keyword>
<reference evidence="1" key="1">
    <citation type="submission" date="2023-10" db="EMBL/GenBank/DDBJ databases">
        <authorList>
            <person name="Rodriguez Cubillos JULIANA M."/>
            <person name="De Vega J."/>
        </authorList>
    </citation>
    <scope>NUCLEOTIDE SEQUENCE</scope>
</reference>
<accession>A0ACB0JNP1</accession>
<organism evidence="1 2">
    <name type="scientific">Trifolium pratense</name>
    <name type="common">Red clover</name>
    <dbReference type="NCBI Taxonomy" id="57577"/>
    <lineage>
        <taxon>Eukaryota</taxon>
        <taxon>Viridiplantae</taxon>
        <taxon>Streptophyta</taxon>
        <taxon>Embryophyta</taxon>
        <taxon>Tracheophyta</taxon>
        <taxon>Spermatophyta</taxon>
        <taxon>Magnoliopsida</taxon>
        <taxon>eudicotyledons</taxon>
        <taxon>Gunneridae</taxon>
        <taxon>Pentapetalae</taxon>
        <taxon>rosids</taxon>
        <taxon>fabids</taxon>
        <taxon>Fabales</taxon>
        <taxon>Fabaceae</taxon>
        <taxon>Papilionoideae</taxon>
        <taxon>50 kb inversion clade</taxon>
        <taxon>NPAAA clade</taxon>
        <taxon>Hologalegina</taxon>
        <taxon>IRL clade</taxon>
        <taxon>Trifolieae</taxon>
        <taxon>Trifolium</taxon>
    </lineage>
</organism>
<protein>
    <submittedName>
        <fullName evidence="1">Uncharacterized protein</fullName>
    </submittedName>
</protein>
<gene>
    <name evidence="1" type="ORF">MILVUS5_LOCUS15081</name>
</gene>
<name>A0ACB0JNP1_TRIPR</name>
<evidence type="ECO:0000313" key="2">
    <source>
        <dbReference type="Proteomes" id="UP001177021"/>
    </source>
</evidence>
<proteinExistence type="predicted"/>